<accession>A0A0K2VU40</accession>
<sequence>MDIMGALATAGQAVKIAKDLRDIERDLDSASYKAKMAELYSSLADIKMALSDAKEALHEKDGQIKGLRDQIQALQSGETCPLCSTGKLKVIASRLHPQFGVLGHQERTLKCQNAECGHTEKRKVVPT</sequence>
<dbReference type="EMBL" id="CCND01000010">
    <property type="protein sequence ID" value="CDX53487.1"/>
    <property type="molecule type" value="Genomic_DNA"/>
</dbReference>
<evidence type="ECO:0000313" key="1">
    <source>
        <dbReference type="EMBL" id="CDX53487.1"/>
    </source>
</evidence>
<reference evidence="2" key="1">
    <citation type="submission" date="2014-08" db="EMBL/GenBank/DDBJ databases">
        <authorList>
            <person name="Edwards T."/>
        </authorList>
    </citation>
    <scope>NUCLEOTIDE SEQUENCE [LARGE SCALE GENOMIC DNA]</scope>
</reference>
<proteinExistence type="predicted"/>
<dbReference type="AlphaFoldDB" id="A0A0K2VU40"/>
<gene>
    <name evidence="1" type="ORF">MPL1032_180011</name>
</gene>
<organism evidence="1 2">
    <name type="scientific">Mesorhizobium plurifarium</name>
    <dbReference type="NCBI Taxonomy" id="69974"/>
    <lineage>
        <taxon>Bacteria</taxon>
        <taxon>Pseudomonadati</taxon>
        <taxon>Pseudomonadota</taxon>
        <taxon>Alphaproteobacteria</taxon>
        <taxon>Hyphomicrobiales</taxon>
        <taxon>Phyllobacteriaceae</taxon>
        <taxon>Mesorhizobium</taxon>
    </lineage>
</organism>
<dbReference type="Proteomes" id="UP000182888">
    <property type="component" value="Unassembled WGS sequence"/>
</dbReference>
<name>A0A0K2VU40_MESPL</name>
<protein>
    <submittedName>
        <fullName evidence="1">Uncharacterized protein</fullName>
    </submittedName>
</protein>
<evidence type="ECO:0000313" key="2">
    <source>
        <dbReference type="Proteomes" id="UP000182888"/>
    </source>
</evidence>